<evidence type="ECO:0000256" key="1">
    <source>
        <dbReference type="SAM" id="MobiDB-lite"/>
    </source>
</evidence>
<evidence type="ECO:0000256" key="2">
    <source>
        <dbReference type="SAM" id="SignalP"/>
    </source>
</evidence>
<dbReference type="Proteomes" id="UP000238823">
    <property type="component" value="Unassembled WGS sequence"/>
</dbReference>
<proteinExistence type="predicted"/>
<sequence length="218" mass="22546">MTRLTWLVLLGCVGGCHAEPAAPTPPPLVATPAADPTPEPTIGTSETSELEPLPAVASGSPCERSCARLHGCVIAQGERGVAAAASIELGCLAACVQDPGPDAGTSLFGCELPPAPSQPDSCAPFLECVGGAWPSKARPLPEGGSIPLIEATGCERACWAYARCEDKADTDEDERNIERCIEKCGQILDDEQELILGQCASLPDCRDIEHCVLSTPGA</sequence>
<accession>A0A2S9YT13</accession>
<reference evidence="3 4" key="1">
    <citation type="submission" date="2018-03" db="EMBL/GenBank/DDBJ databases">
        <title>Draft Genome Sequences of the Obligatory Marine Myxobacteria Enhygromyxa salina SWB007.</title>
        <authorList>
            <person name="Poehlein A."/>
            <person name="Moghaddam J.A."/>
            <person name="Harms H."/>
            <person name="Alanjari M."/>
            <person name="Koenig G.M."/>
            <person name="Daniel R."/>
            <person name="Schaeberle T.F."/>
        </authorList>
    </citation>
    <scope>NUCLEOTIDE SEQUENCE [LARGE SCALE GENOMIC DNA]</scope>
    <source>
        <strain evidence="3 4">SWB007</strain>
    </source>
</reference>
<protein>
    <submittedName>
        <fullName evidence="3">Uncharacterized protein</fullName>
    </submittedName>
</protein>
<gene>
    <name evidence="3" type="ORF">ENSA7_18770</name>
</gene>
<dbReference type="AlphaFoldDB" id="A0A2S9YT13"/>
<dbReference type="EMBL" id="PVNL01000042">
    <property type="protein sequence ID" value="PRQ08255.1"/>
    <property type="molecule type" value="Genomic_DNA"/>
</dbReference>
<dbReference type="OrthoDB" id="9853559at2"/>
<feature type="signal peptide" evidence="2">
    <location>
        <begin position="1"/>
        <end position="18"/>
    </location>
</feature>
<evidence type="ECO:0000313" key="3">
    <source>
        <dbReference type="EMBL" id="PRQ08255.1"/>
    </source>
</evidence>
<comment type="caution">
    <text evidence="3">The sequence shown here is derived from an EMBL/GenBank/DDBJ whole genome shotgun (WGS) entry which is preliminary data.</text>
</comment>
<feature type="compositionally biased region" description="Pro residues" evidence="1">
    <location>
        <begin position="24"/>
        <end position="39"/>
    </location>
</feature>
<evidence type="ECO:0000313" key="4">
    <source>
        <dbReference type="Proteomes" id="UP000238823"/>
    </source>
</evidence>
<dbReference type="RefSeq" id="WP_106088903.1">
    <property type="nucleotide sequence ID" value="NZ_PVNL01000042.1"/>
</dbReference>
<feature type="chain" id="PRO_5015747328" evidence="2">
    <location>
        <begin position="19"/>
        <end position="218"/>
    </location>
</feature>
<feature type="region of interest" description="Disordered" evidence="1">
    <location>
        <begin position="24"/>
        <end position="56"/>
    </location>
</feature>
<name>A0A2S9YT13_9BACT</name>
<keyword evidence="2" id="KW-0732">Signal</keyword>
<organism evidence="3 4">
    <name type="scientific">Enhygromyxa salina</name>
    <dbReference type="NCBI Taxonomy" id="215803"/>
    <lineage>
        <taxon>Bacteria</taxon>
        <taxon>Pseudomonadati</taxon>
        <taxon>Myxococcota</taxon>
        <taxon>Polyangia</taxon>
        <taxon>Nannocystales</taxon>
        <taxon>Nannocystaceae</taxon>
        <taxon>Enhygromyxa</taxon>
    </lineage>
</organism>